<sequence length="211" mass="22946">MAVFSRYSAVLEPDGSKMTVRSALARINEILDQVLNEQEGDFDPTSRFAIAWYRQHGYGTGTFGDANNIANARNTTVDSMDRGGILTSRAGKVQLIKPSDLSTDYDILADLHTSNWEALHHLIKTLEGEGISAAGDFLRSALSRPDGAVDADLIKELAHLLFRIAESNGWTKDALSFNTLVTSWPEISDAARTDTSAGSSQSAFDFDEGDD</sequence>
<evidence type="ECO:0000256" key="1">
    <source>
        <dbReference type="SAM" id="MobiDB-lite"/>
    </source>
</evidence>
<evidence type="ECO:0000313" key="2">
    <source>
        <dbReference type="EMBL" id="SRX80114.1"/>
    </source>
</evidence>
<keyword evidence="2" id="KW-0489">Methyltransferase</keyword>
<protein>
    <submittedName>
        <fullName evidence="2">Adenine-specific DNA methylase containing a Zn-ribbon [Gordonia sp. KTR9]</fullName>
    </submittedName>
</protein>
<organism evidence="2 3">
    <name type="scientific">Mycolicibacterium parafortuitum</name>
    <name type="common">Mycobacterium parafortuitum</name>
    <dbReference type="NCBI Taxonomy" id="39692"/>
    <lineage>
        <taxon>Bacteria</taxon>
        <taxon>Bacillati</taxon>
        <taxon>Actinomycetota</taxon>
        <taxon>Actinomycetes</taxon>
        <taxon>Mycobacteriales</taxon>
        <taxon>Mycobacteriaceae</taxon>
        <taxon>Mycolicibacterium</taxon>
    </lineage>
</organism>
<feature type="compositionally biased region" description="Polar residues" evidence="1">
    <location>
        <begin position="193"/>
        <end position="203"/>
    </location>
</feature>
<accession>A0A375YGA8</accession>
<dbReference type="Proteomes" id="UP000252008">
    <property type="component" value="Unassembled WGS sequence"/>
</dbReference>
<reference evidence="2 3" key="1">
    <citation type="submission" date="2018-05" db="EMBL/GenBank/DDBJ databases">
        <authorList>
            <consortium name="IHU Genomes"/>
        </authorList>
    </citation>
    <scope>NUCLEOTIDE SEQUENCE [LARGE SCALE GENOMIC DNA]</scope>
    <source>
        <strain evidence="2 3">P7335</strain>
    </source>
</reference>
<keyword evidence="3" id="KW-1185">Reference proteome</keyword>
<dbReference type="REBASE" id="291347">
    <property type="entry name" value="M.Mpa7335ORF1853P"/>
</dbReference>
<feature type="region of interest" description="Disordered" evidence="1">
    <location>
        <begin position="192"/>
        <end position="211"/>
    </location>
</feature>
<name>A0A375YGA8_MYCPF</name>
<dbReference type="AlphaFoldDB" id="A0A375YGA8"/>
<proteinExistence type="predicted"/>
<dbReference type="EMBL" id="UEGS01000001">
    <property type="protein sequence ID" value="SRX80114.1"/>
    <property type="molecule type" value="Genomic_DNA"/>
</dbReference>
<keyword evidence="2" id="KW-0808">Transferase</keyword>
<evidence type="ECO:0000313" key="3">
    <source>
        <dbReference type="Proteomes" id="UP000252008"/>
    </source>
</evidence>
<dbReference type="GO" id="GO:0008168">
    <property type="term" value="F:methyltransferase activity"/>
    <property type="evidence" value="ECO:0007669"/>
    <property type="project" value="UniProtKB-KW"/>
</dbReference>
<gene>
    <name evidence="2" type="ORF">MPP7335_01853</name>
</gene>
<dbReference type="STRING" id="39692.BST38_21960"/>
<dbReference type="GO" id="GO:0032259">
    <property type="term" value="P:methylation"/>
    <property type="evidence" value="ECO:0007669"/>
    <property type="project" value="UniProtKB-KW"/>
</dbReference>